<reference evidence="2" key="1">
    <citation type="submission" date="2013-09" db="EMBL/GenBank/DDBJ databases">
        <title>Corchorus olitorius genome sequencing.</title>
        <authorList>
            <person name="Alam M."/>
            <person name="Haque M.S."/>
            <person name="Islam M.S."/>
            <person name="Emdad E.M."/>
            <person name="Islam M.M."/>
            <person name="Ahmed B."/>
            <person name="Halim A."/>
            <person name="Hossen Q.M.M."/>
            <person name="Hossain M.Z."/>
            <person name="Ahmed R."/>
            <person name="Khan M.M."/>
            <person name="Islam R."/>
            <person name="Rashid M.M."/>
            <person name="Khan S.A."/>
            <person name="Rahman M.S."/>
            <person name="Alam M."/>
            <person name="Yahiya A.S."/>
            <person name="Khan M.S."/>
            <person name="Azam M.S."/>
            <person name="Haque T."/>
            <person name="Lashkar M.Z.H."/>
            <person name="Akhand A.I."/>
            <person name="Morshed G."/>
            <person name="Roy S."/>
            <person name="Uddin K.S."/>
            <person name="Rabeya T."/>
            <person name="Hossain A.S."/>
            <person name="Chowdhury A."/>
            <person name="Snigdha A.R."/>
            <person name="Mortoza M.S."/>
            <person name="Matin S.A."/>
            <person name="Hoque S.M.E."/>
            <person name="Islam M.K."/>
            <person name="Roy D.K."/>
            <person name="Haider R."/>
            <person name="Moosa M.M."/>
            <person name="Elias S.M."/>
            <person name="Hasan A.M."/>
            <person name="Jahan S."/>
            <person name="Shafiuddin M."/>
            <person name="Mahmood N."/>
            <person name="Shommy N.S."/>
        </authorList>
    </citation>
    <scope>NUCLEOTIDE SEQUENCE [LARGE SCALE GENOMIC DNA]</scope>
    <source>
        <strain evidence="2">cv. O-4</strain>
    </source>
</reference>
<name>A0A1R3J7Z4_9ROSI</name>
<organism evidence="1 2">
    <name type="scientific">Corchorus olitorius</name>
    <dbReference type="NCBI Taxonomy" id="93759"/>
    <lineage>
        <taxon>Eukaryota</taxon>
        <taxon>Viridiplantae</taxon>
        <taxon>Streptophyta</taxon>
        <taxon>Embryophyta</taxon>
        <taxon>Tracheophyta</taxon>
        <taxon>Spermatophyta</taxon>
        <taxon>Magnoliopsida</taxon>
        <taxon>eudicotyledons</taxon>
        <taxon>Gunneridae</taxon>
        <taxon>Pentapetalae</taxon>
        <taxon>rosids</taxon>
        <taxon>malvids</taxon>
        <taxon>Malvales</taxon>
        <taxon>Malvaceae</taxon>
        <taxon>Grewioideae</taxon>
        <taxon>Apeibeae</taxon>
        <taxon>Corchorus</taxon>
    </lineage>
</organism>
<comment type="caution">
    <text evidence="1">The sequence shown here is derived from an EMBL/GenBank/DDBJ whole genome shotgun (WGS) entry which is preliminary data.</text>
</comment>
<proteinExistence type="predicted"/>
<keyword evidence="2" id="KW-1185">Reference proteome</keyword>
<evidence type="ECO:0000313" key="2">
    <source>
        <dbReference type="Proteomes" id="UP000187203"/>
    </source>
</evidence>
<accession>A0A1R3J7Z4</accession>
<protein>
    <submittedName>
        <fullName evidence="1">Uncharacterized protein</fullName>
    </submittedName>
</protein>
<sequence length="50" mass="5754">MGNNRTREAICPPAARNRIKIHQKMNGDRKGWFYVVAFEHSRAMPVLNNG</sequence>
<dbReference type="Proteomes" id="UP000187203">
    <property type="component" value="Unassembled WGS sequence"/>
</dbReference>
<dbReference type="AlphaFoldDB" id="A0A1R3J7Z4"/>
<evidence type="ECO:0000313" key="1">
    <source>
        <dbReference type="EMBL" id="OMO90906.1"/>
    </source>
</evidence>
<gene>
    <name evidence="1" type="ORF">COLO4_18788</name>
</gene>
<dbReference type="EMBL" id="AWUE01016503">
    <property type="protein sequence ID" value="OMO90906.1"/>
    <property type="molecule type" value="Genomic_DNA"/>
</dbReference>